<keyword evidence="2" id="KW-1185">Reference proteome</keyword>
<proteinExistence type="predicted"/>
<organism evidence="1 2">
    <name type="scientific">Clunio marinus</name>
    <dbReference type="NCBI Taxonomy" id="568069"/>
    <lineage>
        <taxon>Eukaryota</taxon>
        <taxon>Metazoa</taxon>
        <taxon>Ecdysozoa</taxon>
        <taxon>Arthropoda</taxon>
        <taxon>Hexapoda</taxon>
        <taxon>Insecta</taxon>
        <taxon>Pterygota</taxon>
        <taxon>Neoptera</taxon>
        <taxon>Endopterygota</taxon>
        <taxon>Diptera</taxon>
        <taxon>Nematocera</taxon>
        <taxon>Chironomoidea</taxon>
        <taxon>Chironomidae</taxon>
        <taxon>Clunio</taxon>
    </lineage>
</organism>
<dbReference type="EMBL" id="CVRI01000044">
    <property type="protein sequence ID" value="CRK96639.1"/>
    <property type="molecule type" value="Genomic_DNA"/>
</dbReference>
<evidence type="ECO:0000313" key="1">
    <source>
        <dbReference type="EMBL" id="CRK96639.1"/>
    </source>
</evidence>
<name>A0A1J1I8M2_9DIPT</name>
<dbReference type="Proteomes" id="UP000183832">
    <property type="component" value="Unassembled WGS sequence"/>
</dbReference>
<accession>A0A1J1I8M2</accession>
<reference evidence="1 2" key="1">
    <citation type="submission" date="2015-04" db="EMBL/GenBank/DDBJ databases">
        <authorList>
            <person name="Syromyatnikov M.Y."/>
            <person name="Popov V.N."/>
        </authorList>
    </citation>
    <scope>NUCLEOTIDE SEQUENCE [LARGE SCALE GENOMIC DNA]</scope>
</reference>
<sequence length="115" mass="13372">MLWQNISSKPSAQSLLPSQMKSFLMNLLSSHLKNAVKLFHSGNTMGIDWYKFLACEKQTRIETRIRKIFFVVLQIHLNCLQALMLFDPSDSENLISLKQISIMQLDFNMSIQKKH</sequence>
<dbReference type="AlphaFoldDB" id="A0A1J1I8M2"/>
<evidence type="ECO:0000313" key="2">
    <source>
        <dbReference type="Proteomes" id="UP000183832"/>
    </source>
</evidence>
<protein>
    <submittedName>
        <fullName evidence="1">CLUMA_CG010209, isoform A</fullName>
    </submittedName>
</protein>
<gene>
    <name evidence="1" type="ORF">CLUMA_CG010209</name>
</gene>